<dbReference type="Proteomes" id="UP001057455">
    <property type="component" value="Unassembled WGS sequence"/>
</dbReference>
<keyword evidence="4" id="KW-0687">Ribonucleoprotein</keyword>
<name>A0A9W5T9B6_BABOV</name>
<keyword evidence="5" id="KW-1185">Reference proteome</keyword>
<gene>
    <name evidence="4" type="ORF">BaOVIS_011740</name>
</gene>
<dbReference type="PANTHER" id="PTHR21531:SF0">
    <property type="entry name" value="PROTEIN LTV1 HOMOLOG"/>
    <property type="match status" value="1"/>
</dbReference>
<dbReference type="GO" id="GO:0005634">
    <property type="term" value="C:nucleus"/>
    <property type="evidence" value="ECO:0007669"/>
    <property type="project" value="TreeGrafter"/>
</dbReference>
<keyword evidence="2" id="KW-0175">Coiled coil</keyword>
<proteinExistence type="inferred from homology"/>
<evidence type="ECO:0000256" key="2">
    <source>
        <dbReference type="SAM" id="Coils"/>
    </source>
</evidence>
<feature type="region of interest" description="Disordered" evidence="3">
    <location>
        <begin position="313"/>
        <end position="334"/>
    </location>
</feature>
<keyword evidence="4" id="KW-0689">Ribosomal protein</keyword>
<reference evidence="4" key="1">
    <citation type="submission" date="2019-12" db="EMBL/GenBank/DDBJ databases">
        <title>Genome sequence of Babesia ovis.</title>
        <authorList>
            <person name="Yamagishi J."/>
            <person name="Sevinc F."/>
            <person name="Xuan X."/>
        </authorList>
    </citation>
    <scope>NUCLEOTIDE SEQUENCE</scope>
    <source>
        <strain evidence="4">Selcuk</strain>
    </source>
</reference>
<dbReference type="AlphaFoldDB" id="A0A9W5T9B6"/>
<accession>A0A9W5T9B6</accession>
<comment type="similarity">
    <text evidence="1">Belongs to the LTV1 family.</text>
</comment>
<comment type="caution">
    <text evidence="4">The sequence shown here is derived from an EMBL/GenBank/DDBJ whole genome shotgun (WGS) entry which is preliminary data.</text>
</comment>
<evidence type="ECO:0000256" key="1">
    <source>
        <dbReference type="ARBA" id="ARBA00009078"/>
    </source>
</evidence>
<sequence>MEGAGSDSRKGRKRVTFKLVSASASDPRVSDNPWQRTLVLKQSVNTVFKNRGASPIPKDLLSLINPVDFGIHPNLSGPQKDALIAEIYGSTEEYERIAAKFEPHVQTHKPTDEELDDDCYFPKDGYDYSKHLATITPHNFIPAVKPDSSVASLRANLESRVEFPGLGSSDNGAIDNTEVAEVLKALEDSESDLEDIDDDFVAKAMDNDDPSTFIDENELLWGGYKPLLPAGLENLDLVKSPDGWNPQEQSEFMDDPCDYANDLDEDFDAEIKSTSLSALYEGAQYRSRYDEKITMDALDPDGSLKDKILQLAELPQDSDTDDDVEFPDSSDESEQWDVETVLTKYTNVTNHPQRILTNVVRKLRSSAPRESQEDPARPPSGVEYIELPQVVTTRRRGETPEEKRARKAAVKQAKAMITRMKKENKEALKDVRKKATEKTATGSYDIMNGVKYLRLK</sequence>
<protein>
    <submittedName>
        <fullName evidence="4">Ribosomal protein L13, putative</fullName>
    </submittedName>
</protein>
<feature type="coiled-coil region" evidence="2">
    <location>
        <begin position="410"/>
        <end position="437"/>
    </location>
</feature>
<dbReference type="OrthoDB" id="5852896at2759"/>
<dbReference type="PANTHER" id="PTHR21531">
    <property type="entry name" value="LOW-TEMPERATURE VIABILITY PROTEIN LTV1-RELATED"/>
    <property type="match status" value="1"/>
</dbReference>
<dbReference type="EMBL" id="BLIY01000007">
    <property type="protein sequence ID" value="GFE53770.1"/>
    <property type="molecule type" value="Genomic_DNA"/>
</dbReference>
<dbReference type="GO" id="GO:0005840">
    <property type="term" value="C:ribosome"/>
    <property type="evidence" value="ECO:0007669"/>
    <property type="project" value="UniProtKB-KW"/>
</dbReference>
<evidence type="ECO:0000313" key="4">
    <source>
        <dbReference type="EMBL" id="GFE53770.1"/>
    </source>
</evidence>
<evidence type="ECO:0000313" key="5">
    <source>
        <dbReference type="Proteomes" id="UP001057455"/>
    </source>
</evidence>
<dbReference type="GO" id="GO:0042274">
    <property type="term" value="P:ribosomal small subunit biogenesis"/>
    <property type="evidence" value="ECO:0007669"/>
    <property type="project" value="InterPro"/>
</dbReference>
<evidence type="ECO:0000256" key="3">
    <source>
        <dbReference type="SAM" id="MobiDB-lite"/>
    </source>
</evidence>
<dbReference type="GO" id="GO:0005829">
    <property type="term" value="C:cytosol"/>
    <property type="evidence" value="ECO:0007669"/>
    <property type="project" value="TreeGrafter"/>
</dbReference>
<dbReference type="GO" id="GO:0030688">
    <property type="term" value="C:preribosome, small subunit precursor"/>
    <property type="evidence" value="ECO:0007669"/>
    <property type="project" value="TreeGrafter"/>
</dbReference>
<organism evidence="4 5">
    <name type="scientific">Babesia ovis</name>
    <dbReference type="NCBI Taxonomy" id="5869"/>
    <lineage>
        <taxon>Eukaryota</taxon>
        <taxon>Sar</taxon>
        <taxon>Alveolata</taxon>
        <taxon>Apicomplexa</taxon>
        <taxon>Aconoidasida</taxon>
        <taxon>Piroplasmida</taxon>
        <taxon>Babesiidae</taxon>
        <taxon>Babesia</taxon>
    </lineage>
</organism>
<feature type="compositionally biased region" description="Acidic residues" evidence="3">
    <location>
        <begin position="316"/>
        <end position="334"/>
    </location>
</feature>
<dbReference type="InterPro" id="IPR007307">
    <property type="entry name" value="Ltv1"/>
</dbReference>
<dbReference type="GO" id="GO:0000056">
    <property type="term" value="P:ribosomal small subunit export from nucleus"/>
    <property type="evidence" value="ECO:0007669"/>
    <property type="project" value="TreeGrafter"/>
</dbReference>